<name>A0ABU0LBV7_XANAG</name>
<sequence>MPSARKVFRVVEILGGFGGTPNAFTRILNMPWHGKARAYLVVPFALAADGLRAERSETICFDHDLAIEIAETESEFTSGVGVYPLDQDGHCLTYAPIAWYGPLEPPTDSGQGARLLPVSFIHIPHLANGGKTPPRLH</sequence>
<evidence type="ECO:0000313" key="1">
    <source>
        <dbReference type="EMBL" id="MDQ0504596.1"/>
    </source>
</evidence>
<organism evidence="1 2">
    <name type="scientific">Xanthobacter agilis</name>
    <dbReference type="NCBI Taxonomy" id="47492"/>
    <lineage>
        <taxon>Bacteria</taxon>
        <taxon>Pseudomonadati</taxon>
        <taxon>Pseudomonadota</taxon>
        <taxon>Alphaproteobacteria</taxon>
        <taxon>Hyphomicrobiales</taxon>
        <taxon>Xanthobacteraceae</taxon>
        <taxon>Xanthobacter</taxon>
    </lineage>
</organism>
<keyword evidence="2" id="KW-1185">Reference proteome</keyword>
<dbReference type="Proteomes" id="UP001241747">
    <property type="component" value="Unassembled WGS sequence"/>
</dbReference>
<dbReference type="EMBL" id="JAUSVY010000003">
    <property type="protein sequence ID" value="MDQ0504596.1"/>
    <property type="molecule type" value="Genomic_DNA"/>
</dbReference>
<protein>
    <submittedName>
        <fullName evidence="1">Uncharacterized protein</fullName>
    </submittedName>
</protein>
<dbReference type="RefSeq" id="WP_237347159.1">
    <property type="nucleotide sequence ID" value="NZ_JABWGX010000029.1"/>
</dbReference>
<comment type="caution">
    <text evidence="1">The sequence shown here is derived from an EMBL/GenBank/DDBJ whole genome shotgun (WGS) entry which is preliminary data.</text>
</comment>
<evidence type="ECO:0000313" key="2">
    <source>
        <dbReference type="Proteomes" id="UP001241747"/>
    </source>
</evidence>
<accession>A0ABU0LBV7</accession>
<gene>
    <name evidence="1" type="ORF">QOZ94_001378</name>
</gene>
<reference evidence="1 2" key="1">
    <citation type="submission" date="2023-07" db="EMBL/GenBank/DDBJ databases">
        <title>Genomic Encyclopedia of Type Strains, Phase IV (KMG-IV): sequencing the most valuable type-strain genomes for metagenomic binning, comparative biology and taxonomic classification.</title>
        <authorList>
            <person name="Goeker M."/>
        </authorList>
    </citation>
    <scope>NUCLEOTIDE SEQUENCE [LARGE SCALE GENOMIC DNA]</scope>
    <source>
        <strain evidence="1 2">DSM 3770</strain>
    </source>
</reference>
<proteinExistence type="predicted"/>